<evidence type="ECO:0000313" key="3">
    <source>
        <dbReference type="EMBL" id="CAG8691065.1"/>
    </source>
</evidence>
<dbReference type="EMBL" id="CAJVPS010016733">
    <property type="protein sequence ID" value="CAG8691065.1"/>
    <property type="molecule type" value="Genomic_DNA"/>
</dbReference>
<feature type="compositionally biased region" description="Basic and acidic residues" evidence="1">
    <location>
        <begin position="53"/>
        <end position="67"/>
    </location>
</feature>
<organism evidence="3 4">
    <name type="scientific">Ambispora leptoticha</name>
    <dbReference type="NCBI Taxonomy" id="144679"/>
    <lineage>
        <taxon>Eukaryota</taxon>
        <taxon>Fungi</taxon>
        <taxon>Fungi incertae sedis</taxon>
        <taxon>Mucoromycota</taxon>
        <taxon>Glomeromycotina</taxon>
        <taxon>Glomeromycetes</taxon>
        <taxon>Archaeosporales</taxon>
        <taxon>Ambisporaceae</taxon>
        <taxon>Ambispora</taxon>
    </lineage>
</organism>
<feature type="compositionally biased region" description="Polar residues" evidence="1">
    <location>
        <begin position="1"/>
        <end position="30"/>
    </location>
</feature>
<proteinExistence type="predicted"/>
<feature type="region of interest" description="Disordered" evidence="1">
    <location>
        <begin position="1"/>
        <end position="95"/>
    </location>
</feature>
<evidence type="ECO:0000256" key="2">
    <source>
        <dbReference type="SAM" id="Phobius"/>
    </source>
</evidence>
<reference evidence="3" key="1">
    <citation type="submission" date="2021-06" db="EMBL/GenBank/DDBJ databases">
        <authorList>
            <person name="Kallberg Y."/>
            <person name="Tangrot J."/>
            <person name="Rosling A."/>
        </authorList>
    </citation>
    <scope>NUCLEOTIDE SEQUENCE</scope>
    <source>
        <strain evidence="3">FL130A</strain>
    </source>
</reference>
<sequence length="160" mass="17906">MELTRKNSNLNFSSSPTSKGKEPNNTQDTQKIYKASHPLASQDDLDGSTSSKIIDKKNDHDSEKYGSKNDGYITSADDNNHKRNNNKNLDEDLEIGEGGNKKGGIIEETPLPLFPLFVLTIVLFSEPMCSTIILPFVYFMVRDFHVTDNEKEIGFYAGLI</sequence>
<keyword evidence="2" id="KW-0812">Transmembrane</keyword>
<gene>
    <name evidence="3" type="ORF">ALEPTO_LOCUS11205</name>
</gene>
<feature type="non-terminal residue" evidence="3">
    <location>
        <position position="1"/>
    </location>
</feature>
<comment type="caution">
    <text evidence="3">The sequence shown here is derived from an EMBL/GenBank/DDBJ whole genome shotgun (WGS) entry which is preliminary data.</text>
</comment>
<accession>A0A9N9EUA5</accession>
<name>A0A9N9EUA5_9GLOM</name>
<keyword evidence="4" id="KW-1185">Reference proteome</keyword>
<keyword evidence="2" id="KW-0472">Membrane</keyword>
<evidence type="ECO:0000256" key="1">
    <source>
        <dbReference type="SAM" id="MobiDB-lite"/>
    </source>
</evidence>
<feature type="transmembrane region" description="Helical" evidence="2">
    <location>
        <begin position="116"/>
        <end position="141"/>
    </location>
</feature>
<dbReference type="Proteomes" id="UP000789508">
    <property type="component" value="Unassembled WGS sequence"/>
</dbReference>
<dbReference type="OrthoDB" id="2448875at2759"/>
<protein>
    <submittedName>
        <fullName evidence="3">10704_t:CDS:1</fullName>
    </submittedName>
</protein>
<feature type="non-terminal residue" evidence="3">
    <location>
        <position position="160"/>
    </location>
</feature>
<dbReference type="AlphaFoldDB" id="A0A9N9EUA5"/>
<evidence type="ECO:0000313" key="4">
    <source>
        <dbReference type="Proteomes" id="UP000789508"/>
    </source>
</evidence>
<keyword evidence="2" id="KW-1133">Transmembrane helix</keyword>